<accession>A0A8H5IP61</accession>
<evidence type="ECO:0000259" key="5">
    <source>
        <dbReference type="Pfam" id="PF04082"/>
    </source>
</evidence>
<dbReference type="InterPro" id="IPR036291">
    <property type="entry name" value="NAD(P)-bd_dom_sf"/>
</dbReference>
<dbReference type="GO" id="GO:0000978">
    <property type="term" value="F:RNA polymerase II cis-regulatory region sequence-specific DNA binding"/>
    <property type="evidence" value="ECO:0007669"/>
    <property type="project" value="TreeGrafter"/>
</dbReference>
<keyword evidence="1" id="KW-0805">Transcription regulation</keyword>
<dbReference type="Pfam" id="PF04082">
    <property type="entry name" value="Fungal_trans"/>
    <property type="match status" value="1"/>
</dbReference>
<evidence type="ECO:0000256" key="4">
    <source>
        <dbReference type="SAM" id="MobiDB-lite"/>
    </source>
</evidence>
<dbReference type="GO" id="GO:0005634">
    <property type="term" value="C:nucleus"/>
    <property type="evidence" value="ECO:0007669"/>
    <property type="project" value="TreeGrafter"/>
</dbReference>
<dbReference type="GO" id="GO:0000981">
    <property type="term" value="F:DNA-binding transcription factor activity, RNA polymerase II-specific"/>
    <property type="evidence" value="ECO:0007669"/>
    <property type="project" value="TreeGrafter"/>
</dbReference>
<dbReference type="GO" id="GO:0008270">
    <property type="term" value="F:zinc ion binding"/>
    <property type="evidence" value="ECO:0007669"/>
    <property type="project" value="InterPro"/>
</dbReference>
<keyword evidence="7" id="KW-1185">Reference proteome</keyword>
<reference evidence="6 7" key="1">
    <citation type="submission" date="2020-05" db="EMBL/GenBank/DDBJ databases">
        <title>Identification and distribution of gene clusters putatively required for synthesis of sphingolipid metabolism inhibitors in phylogenetically diverse species of the filamentous fungus Fusarium.</title>
        <authorList>
            <person name="Kim H.-S."/>
            <person name="Busman M."/>
            <person name="Brown D.W."/>
            <person name="Divon H."/>
            <person name="Uhlig S."/>
            <person name="Proctor R.H."/>
        </authorList>
    </citation>
    <scope>NUCLEOTIDE SEQUENCE [LARGE SCALE GENOMIC DNA]</scope>
    <source>
        <strain evidence="6 7">NRRL 53147</strain>
    </source>
</reference>
<dbReference type="InterPro" id="IPR002347">
    <property type="entry name" value="SDR_fam"/>
</dbReference>
<dbReference type="GO" id="GO:0000435">
    <property type="term" value="P:positive regulation of transcription from RNA polymerase II promoter by galactose"/>
    <property type="evidence" value="ECO:0007669"/>
    <property type="project" value="TreeGrafter"/>
</dbReference>
<feature type="region of interest" description="Disordered" evidence="4">
    <location>
        <begin position="329"/>
        <end position="355"/>
    </location>
</feature>
<dbReference type="AlphaFoldDB" id="A0A8H5IP61"/>
<keyword evidence="2" id="KW-0804">Transcription</keyword>
<dbReference type="SUPFAM" id="SSF51735">
    <property type="entry name" value="NAD(P)-binding Rossmann-fold domains"/>
    <property type="match status" value="1"/>
</dbReference>
<organism evidence="6 7">
    <name type="scientific">Fusarium mexicanum</name>
    <dbReference type="NCBI Taxonomy" id="751941"/>
    <lineage>
        <taxon>Eukaryota</taxon>
        <taxon>Fungi</taxon>
        <taxon>Dikarya</taxon>
        <taxon>Ascomycota</taxon>
        <taxon>Pezizomycotina</taxon>
        <taxon>Sordariomycetes</taxon>
        <taxon>Hypocreomycetidae</taxon>
        <taxon>Hypocreales</taxon>
        <taxon>Nectriaceae</taxon>
        <taxon>Fusarium</taxon>
        <taxon>Fusarium fujikuroi species complex</taxon>
    </lineage>
</organism>
<dbReference type="InterPro" id="IPR051127">
    <property type="entry name" value="Fungal_SecMet_Regulators"/>
</dbReference>
<feature type="domain" description="Xylanolytic transcriptional activator regulatory" evidence="5">
    <location>
        <begin position="128"/>
        <end position="266"/>
    </location>
</feature>
<evidence type="ECO:0000256" key="1">
    <source>
        <dbReference type="ARBA" id="ARBA00023015"/>
    </source>
</evidence>
<dbReference type="InterPro" id="IPR007219">
    <property type="entry name" value="XnlR_reg_dom"/>
</dbReference>
<dbReference type="CDD" id="cd12148">
    <property type="entry name" value="fungal_TF_MHR"/>
    <property type="match status" value="1"/>
</dbReference>
<dbReference type="Proteomes" id="UP000522262">
    <property type="component" value="Unassembled WGS sequence"/>
</dbReference>
<name>A0A8H5IP61_9HYPO</name>
<dbReference type="PANTHER" id="PTHR47424:SF9">
    <property type="entry name" value="TAH-2"/>
    <property type="match status" value="1"/>
</dbReference>
<evidence type="ECO:0000256" key="2">
    <source>
        <dbReference type="ARBA" id="ARBA00023163"/>
    </source>
</evidence>
<protein>
    <submittedName>
        <fullName evidence="6">3-ketoacyl reductase</fullName>
    </submittedName>
</protein>
<dbReference type="GO" id="GO:0006351">
    <property type="term" value="P:DNA-templated transcription"/>
    <property type="evidence" value="ECO:0007669"/>
    <property type="project" value="InterPro"/>
</dbReference>
<evidence type="ECO:0000313" key="7">
    <source>
        <dbReference type="Proteomes" id="UP000522262"/>
    </source>
</evidence>
<sequence>MCTYRLKPRNRASKASKAVPAEISNPEGSHSDSVYPVAITASNAGAGSGTHEQLVYGPTSTFAFLQTLHDELIHERVPNPRDKAQSLDAFTKRSIFFGLPYRVDPLSLPSRQRMEGILLKPRAIEFLQAFEKYSSHALPFINADKTRVSLDSLYNARANDTSTSQDRALLLMILAIGALSTSETGTAETLLIHAKREVTLLDDVTTLPMVQLFLLMSDYQLNMGRPNAAYLQVCSACTRAISMGLHDKVEDDEGEEDLQTCFTTLWAMYFQQTASGQMERANAIWLRQACRYATDAAEDSIALTHEIFKASDTKGKLIDSVEGYIYGPLNRGTEDPSSHASVDQRPSDQPDGMSEFLPLGNIADSATSFVSSGLKTSQSLQEYSTPQSTLLSTSQKVVQSLVVTLSHWEDSSLFVLANLLALERIIRSPSYGTIRTKLNMLLKGKPPLLLKYIFDHGVTHHTGPNINKILIMLDKMNTSFNRSLPIHSFEFLACNLVQLASIDHYHHVRAFRNEIITILAIFGAIKFVEWALRTSYFFHTYCIHRSKIHRYNHVSSDGSAAWALVTGSSGGIGYEIVRELARKGFSVVLHGRVEQDLLTAMVQVHEEFPDRNFKMIVADPTVLGTK</sequence>
<dbReference type="PANTHER" id="PTHR47424">
    <property type="entry name" value="REGULATORY PROTEIN GAL4"/>
    <property type="match status" value="1"/>
</dbReference>
<keyword evidence="3" id="KW-0539">Nucleus</keyword>
<dbReference type="EMBL" id="JAAOAM010000189">
    <property type="protein sequence ID" value="KAF5540763.1"/>
    <property type="molecule type" value="Genomic_DNA"/>
</dbReference>
<proteinExistence type="predicted"/>
<evidence type="ECO:0000313" key="6">
    <source>
        <dbReference type="EMBL" id="KAF5540763.1"/>
    </source>
</evidence>
<dbReference type="Gene3D" id="3.40.50.720">
    <property type="entry name" value="NAD(P)-binding Rossmann-like Domain"/>
    <property type="match status" value="1"/>
</dbReference>
<feature type="compositionally biased region" description="Basic residues" evidence="4">
    <location>
        <begin position="1"/>
        <end position="14"/>
    </location>
</feature>
<evidence type="ECO:0000256" key="3">
    <source>
        <dbReference type="ARBA" id="ARBA00023242"/>
    </source>
</evidence>
<comment type="caution">
    <text evidence="6">The sequence shown here is derived from an EMBL/GenBank/DDBJ whole genome shotgun (WGS) entry which is preliminary data.</text>
</comment>
<gene>
    <name evidence="6" type="ORF">FMEXI_8259</name>
</gene>
<feature type="region of interest" description="Disordered" evidence="4">
    <location>
        <begin position="1"/>
        <end position="30"/>
    </location>
</feature>
<dbReference type="Pfam" id="PF00106">
    <property type="entry name" value="adh_short"/>
    <property type="match status" value="1"/>
</dbReference>